<sequence length="85" mass="9573">MQHLLRVVLVVGILHGLEAYSTSCRNGCSAGNVDQVIYQRLPAFQEQSPKFKFPELVDKEPTMHCCSIRSLERTLAYIATQPLPQ</sequence>
<name>A0ABR1ZWI4_9ROSI</name>
<dbReference type="EMBL" id="JBBPBN010000517">
    <property type="protein sequence ID" value="KAK8485094.1"/>
    <property type="molecule type" value="Genomic_DNA"/>
</dbReference>
<evidence type="ECO:0008006" key="4">
    <source>
        <dbReference type="Google" id="ProtNLM"/>
    </source>
</evidence>
<evidence type="ECO:0000256" key="1">
    <source>
        <dbReference type="SAM" id="SignalP"/>
    </source>
</evidence>
<protein>
    <recommendedName>
        <fullName evidence="4">Secreted protein</fullName>
    </recommendedName>
</protein>
<dbReference type="Proteomes" id="UP001396334">
    <property type="component" value="Unassembled WGS sequence"/>
</dbReference>
<feature type="chain" id="PRO_5045083251" description="Secreted protein" evidence="1">
    <location>
        <begin position="20"/>
        <end position="85"/>
    </location>
</feature>
<feature type="signal peptide" evidence="1">
    <location>
        <begin position="1"/>
        <end position="19"/>
    </location>
</feature>
<evidence type="ECO:0000313" key="3">
    <source>
        <dbReference type="Proteomes" id="UP001396334"/>
    </source>
</evidence>
<comment type="caution">
    <text evidence="2">The sequence shown here is derived from an EMBL/GenBank/DDBJ whole genome shotgun (WGS) entry which is preliminary data.</text>
</comment>
<organism evidence="2 3">
    <name type="scientific">Hibiscus sabdariffa</name>
    <name type="common">roselle</name>
    <dbReference type="NCBI Taxonomy" id="183260"/>
    <lineage>
        <taxon>Eukaryota</taxon>
        <taxon>Viridiplantae</taxon>
        <taxon>Streptophyta</taxon>
        <taxon>Embryophyta</taxon>
        <taxon>Tracheophyta</taxon>
        <taxon>Spermatophyta</taxon>
        <taxon>Magnoliopsida</taxon>
        <taxon>eudicotyledons</taxon>
        <taxon>Gunneridae</taxon>
        <taxon>Pentapetalae</taxon>
        <taxon>rosids</taxon>
        <taxon>malvids</taxon>
        <taxon>Malvales</taxon>
        <taxon>Malvaceae</taxon>
        <taxon>Malvoideae</taxon>
        <taxon>Hibiscus</taxon>
    </lineage>
</organism>
<evidence type="ECO:0000313" key="2">
    <source>
        <dbReference type="EMBL" id="KAK8485094.1"/>
    </source>
</evidence>
<keyword evidence="1" id="KW-0732">Signal</keyword>
<accession>A0ABR1ZWI4</accession>
<keyword evidence="3" id="KW-1185">Reference proteome</keyword>
<proteinExistence type="predicted"/>
<reference evidence="2 3" key="1">
    <citation type="journal article" date="2024" name="G3 (Bethesda)">
        <title>Genome assembly of Hibiscus sabdariffa L. provides insights into metabolisms of medicinal natural products.</title>
        <authorList>
            <person name="Kim T."/>
        </authorList>
    </citation>
    <scope>NUCLEOTIDE SEQUENCE [LARGE SCALE GENOMIC DNA]</scope>
    <source>
        <strain evidence="2">TK-2024</strain>
        <tissue evidence="2">Old leaves</tissue>
    </source>
</reference>
<gene>
    <name evidence="2" type="ORF">V6N11_073315</name>
</gene>